<dbReference type="AlphaFoldDB" id="A0A9D1NT46"/>
<dbReference type="Pfam" id="PF12833">
    <property type="entry name" value="HTH_18"/>
    <property type="match status" value="1"/>
</dbReference>
<accession>A0A9D1NT46</accession>
<dbReference type="GO" id="GO:0003700">
    <property type="term" value="F:DNA-binding transcription factor activity"/>
    <property type="evidence" value="ECO:0007669"/>
    <property type="project" value="InterPro"/>
</dbReference>
<dbReference type="InterPro" id="IPR020449">
    <property type="entry name" value="Tscrpt_reg_AraC-type_HTH"/>
</dbReference>
<keyword evidence="1" id="KW-0805">Transcription regulation</keyword>
<reference evidence="5" key="2">
    <citation type="journal article" date="2021" name="PeerJ">
        <title>Extensive microbial diversity within the chicken gut microbiome revealed by metagenomics and culture.</title>
        <authorList>
            <person name="Gilroy R."/>
            <person name="Ravi A."/>
            <person name="Getino M."/>
            <person name="Pursley I."/>
            <person name="Horton D.L."/>
            <person name="Alikhan N.F."/>
            <person name="Baker D."/>
            <person name="Gharbi K."/>
            <person name="Hall N."/>
            <person name="Watson M."/>
            <person name="Adriaenssens E.M."/>
            <person name="Foster-Nyarko E."/>
            <person name="Jarju S."/>
            <person name="Secka A."/>
            <person name="Antonio M."/>
            <person name="Oren A."/>
            <person name="Chaudhuri R.R."/>
            <person name="La Ragione R."/>
            <person name="Hildebrand F."/>
            <person name="Pallen M.J."/>
        </authorList>
    </citation>
    <scope>NUCLEOTIDE SEQUENCE</scope>
    <source>
        <strain evidence="5">ChiBcec2-4451</strain>
    </source>
</reference>
<dbReference type="Gene3D" id="1.10.10.60">
    <property type="entry name" value="Homeodomain-like"/>
    <property type="match status" value="2"/>
</dbReference>
<dbReference type="PROSITE" id="PS00041">
    <property type="entry name" value="HTH_ARAC_FAMILY_1"/>
    <property type="match status" value="1"/>
</dbReference>
<evidence type="ECO:0000256" key="1">
    <source>
        <dbReference type="ARBA" id="ARBA00023015"/>
    </source>
</evidence>
<evidence type="ECO:0000256" key="3">
    <source>
        <dbReference type="ARBA" id="ARBA00023163"/>
    </source>
</evidence>
<sequence length="417" mass="47446">MVPYLYTIVEKQRLSDMLKAFYSCVELPIQVIDDTGQILVAQGQTASFCSLFKKYLPDSENCRDLHVSAGKRAMDLGETYIFACHASLNHIVFPLINKNALFGSVLVGPFLMDDPDSLLISDLSRRYPIPTDDLLELYELSHSLPVVPPAKVTQISHLLYYMFSGLISDSYQQFVINQEKLQQQSLINESIQRYKSFSSLAPSQYPYEKEQELITKVKTGDSVQAKALLNELLGYVFFAEGNNLEVIKTRAIELCSLLSRAAIEGGATNDTILKLNNHFLKNLQEIQNLDDLCYKLQEVLDAFTANMFDYIPAKNHEIIKKAIQYISRHFTENLTLEEVAGHVHLNAAYFSSMFKQSTGSSFKEYLNMVRVEESKRLLANTDYTIVDIAIAAGFEDQSYFSRVFKKYTGLTPRQYRQ</sequence>
<evidence type="ECO:0000313" key="5">
    <source>
        <dbReference type="EMBL" id="HIV11766.1"/>
    </source>
</evidence>
<dbReference type="GO" id="GO:0043565">
    <property type="term" value="F:sequence-specific DNA binding"/>
    <property type="evidence" value="ECO:0007669"/>
    <property type="project" value="InterPro"/>
</dbReference>
<dbReference type="PANTHER" id="PTHR43280">
    <property type="entry name" value="ARAC-FAMILY TRANSCRIPTIONAL REGULATOR"/>
    <property type="match status" value="1"/>
</dbReference>
<protein>
    <submittedName>
        <fullName evidence="5">PocR ligand-binding domain-containing protein</fullName>
    </submittedName>
</protein>
<dbReference type="InterPro" id="IPR018062">
    <property type="entry name" value="HTH_AraC-typ_CS"/>
</dbReference>
<evidence type="ECO:0000256" key="2">
    <source>
        <dbReference type="ARBA" id="ARBA00023125"/>
    </source>
</evidence>
<dbReference type="PRINTS" id="PR00032">
    <property type="entry name" value="HTHARAC"/>
</dbReference>
<reference evidence="5" key="1">
    <citation type="submission" date="2020-10" db="EMBL/GenBank/DDBJ databases">
        <authorList>
            <person name="Gilroy R."/>
        </authorList>
    </citation>
    <scope>NUCLEOTIDE SEQUENCE</scope>
    <source>
        <strain evidence="5">ChiBcec2-4451</strain>
    </source>
</reference>
<evidence type="ECO:0000313" key="6">
    <source>
        <dbReference type="Proteomes" id="UP000886723"/>
    </source>
</evidence>
<dbReference type="EMBL" id="DVON01000027">
    <property type="protein sequence ID" value="HIV11766.1"/>
    <property type="molecule type" value="Genomic_DNA"/>
</dbReference>
<dbReference type="InterPro" id="IPR018771">
    <property type="entry name" value="PocR_dom"/>
</dbReference>
<feature type="domain" description="HTH araC/xylS-type" evidence="4">
    <location>
        <begin position="320"/>
        <end position="417"/>
    </location>
</feature>
<organism evidence="5 6">
    <name type="scientific">Candidatus Pullilachnospira stercoravium</name>
    <dbReference type="NCBI Taxonomy" id="2840913"/>
    <lineage>
        <taxon>Bacteria</taxon>
        <taxon>Bacillati</taxon>
        <taxon>Bacillota</taxon>
        <taxon>Clostridia</taxon>
        <taxon>Lachnospirales</taxon>
        <taxon>Lachnospiraceae</taxon>
        <taxon>Lachnospiraceae incertae sedis</taxon>
        <taxon>Candidatus Pullilachnospira</taxon>
    </lineage>
</organism>
<dbReference type="SMART" id="SM00342">
    <property type="entry name" value="HTH_ARAC"/>
    <property type="match status" value="1"/>
</dbReference>
<proteinExistence type="predicted"/>
<comment type="caution">
    <text evidence="5">The sequence shown here is derived from an EMBL/GenBank/DDBJ whole genome shotgun (WGS) entry which is preliminary data.</text>
</comment>
<evidence type="ECO:0000259" key="4">
    <source>
        <dbReference type="PROSITE" id="PS01124"/>
    </source>
</evidence>
<dbReference type="InterPro" id="IPR009057">
    <property type="entry name" value="Homeodomain-like_sf"/>
</dbReference>
<gene>
    <name evidence="5" type="ORF">IAA63_01315</name>
</gene>
<keyword evidence="3" id="KW-0804">Transcription</keyword>
<dbReference type="PANTHER" id="PTHR43280:SF28">
    <property type="entry name" value="HTH-TYPE TRANSCRIPTIONAL ACTIVATOR RHAS"/>
    <property type="match status" value="1"/>
</dbReference>
<dbReference type="PROSITE" id="PS01124">
    <property type="entry name" value="HTH_ARAC_FAMILY_2"/>
    <property type="match status" value="1"/>
</dbReference>
<dbReference type="Proteomes" id="UP000886723">
    <property type="component" value="Unassembled WGS sequence"/>
</dbReference>
<keyword evidence="2" id="KW-0238">DNA-binding</keyword>
<name>A0A9D1NT46_9FIRM</name>
<dbReference type="Pfam" id="PF10114">
    <property type="entry name" value="PocR"/>
    <property type="match status" value="1"/>
</dbReference>
<dbReference type="SUPFAM" id="SSF46689">
    <property type="entry name" value="Homeodomain-like"/>
    <property type="match status" value="2"/>
</dbReference>
<dbReference type="InterPro" id="IPR018060">
    <property type="entry name" value="HTH_AraC"/>
</dbReference>